<keyword evidence="6" id="KW-1185">Reference proteome</keyword>
<dbReference type="PANTHER" id="PTHR28608:SF1">
    <property type="entry name" value="INTEGRATOR COMPLEX SUBUNIT 2"/>
    <property type="match status" value="1"/>
</dbReference>
<sequence>MCTTNAHCAVYPASVTRLSNVRVSGGVLLLKFCADILLALQKRTCGNVLRGGTSMNFAPVTCKAFSAMQNLDIAQLATCSQQEIRPLLPCLVRMSLLSPLDNTKGWAEARKQILSLLVGIEVVNNIVSLLQVNYHELEIDVKKEQQIRQKIGYTTQDSAQFHSLPNGIVMGFERADGTNKVRVVLSELFYLQAQINELATQASLQKSSSSELTIRPSELFDNEIYLEEIADIICIALAELPSLLNLQEVVETLLYVRNGSKIVCWIVANMPDCFREVVTALITNSDEDTTDGRVKLAALYELSEMNPSQALSMRTICVETVKMPSLMIKLSLQDPQNLVAFVSGLLLGNDQNIRSSFALYIRTSQKRKGDVLHQLREEFLKQLMNINLQSVNGTLLEELVVQAAAIVRLYCALRTISGIKFFDEEIQLLVQLITSKPPPTPAGIRFVSLGLCMFIACSSLITHQSHEAKMIEWIQWLIKEEAYFESVSEVSASFGEMLLLLAIHFHSNQMLHITELVCSTLGMKFTLRPNTITRIKLIFTQEIFTEQVVAAHAVKVPVTLNLNATIPGYLPVHCIHQLLKSRAFSKHKVPIKSWIYRQICNSVTPMHPVLPALIEVYVSSIILPNQKGLQEQHTHKALSEQEIAQVFQNAAGLWNKEQQGKVKTGSDRLAKEHAHAQPMEVDDTGSRQSNLTPQLLLLYYLLLYEDVRLSSMPQIIASGRQVKSYSNEFMSELPIKYLLQQAQKNQHEYSALFSPLLRLLVTHFPHLSLVDDWIDEESIAFNDSSIAASINEITIVEAFEDIDQNPARVIKLLRKMLRKSPTALWPLAPTFIRYFKHTLNHTVPLLLQELYRQVWMRLNTIFPRRLWVMSINALMPADKVTKNFTLTQEKILFDPLQVLRCDKRVFRCSSALTIVLRILQAILAASRSQLSRHMLDKPLIDIGNQVKTDNDREELKLALIATQESVGVQIILEACLENETDCSEPGRLWALREVRGVICSYIHQMFIAEPSLAKLVHFQGYPRELLAITVRGIPSMHICLDFIPELLSMAEMEKQIFAIDLASHLSLQYALPKSLSIAKLCINTLMTLLGVLSGDTRTEMFRAVLPSIVRFAEAFPPLLDECILYLLQLGRIVQSQAALGRSTSLPSLFVGQDCKRRSQSGQLQHAENLVDEVRETFSKLLDAAVLSPKIYSHSETHSGN</sequence>
<dbReference type="Pfam" id="PF14750">
    <property type="entry name" value="INTS2"/>
    <property type="match status" value="1"/>
</dbReference>
<dbReference type="Proteomes" id="UP000075920">
    <property type="component" value="Unassembled WGS sequence"/>
</dbReference>
<name>A0A182W082_9DIPT</name>
<comment type="subcellular location">
    <subcellularLocation>
        <location evidence="1">Nucleus</location>
    </subcellularLocation>
</comment>
<dbReference type="AlphaFoldDB" id="A0A182W082"/>
<feature type="compositionally biased region" description="Basic and acidic residues" evidence="4">
    <location>
        <begin position="664"/>
        <end position="675"/>
    </location>
</feature>
<evidence type="ECO:0000313" key="6">
    <source>
        <dbReference type="Proteomes" id="UP000075920"/>
    </source>
</evidence>
<keyword evidence="3" id="KW-0539">Nucleus</keyword>
<dbReference type="EnsemblMetazoa" id="AMIN003739-RA">
    <property type="protein sequence ID" value="AMIN003739-PA"/>
    <property type="gene ID" value="AMIN003739"/>
</dbReference>
<reference evidence="6" key="1">
    <citation type="submission" date="2013-03" db="EMBL/GenBank/DDBJ databases">
        <title>The Genome Sequence of Anopheles minimus MINIMUS1.</title>
        <authorList>
            <consortium name="The Broad Institute Genomics Platform"/>
            <person name="Neafsey D.E."/>
            <person name="Walton C."/>
            <person name="Walker B."/>
            <person name="Young S.K."/>
            <person name="Zeng Q."/>
            <person name="Gargeya S."/>
            <person name="Fitzgerald M."/>
            <person name="Haas B."/>
            <person name="Abouelleil A."/>
            <person name="Allen A.W."/>
            <person name="Alvarado L."/>
            <person name="Arachchi H.M."/>
            <person name="Berlin A.M."/>
            <person name="Chapman S.B."/>
            <person name="Gainer-Dewar J."/>
            <person name="Goldberg J."/>
            <person name="Griggs A."/>
            <person name="Gujja S."/>
            <person name="Hansen M."/>
            <person name="Howarth C."/>
            <person name="Imamovic A."/>
            <person name="Ireland A."/>
            <person name="Larimer J."/>
            <person name="McCowan C."/>
            <person name="Murphy C."/>
            <person name="Pearson M."/>
            <person name="Poon T.W."/>
            <person name="Priest M."/>
            <person name="Roberts A."/>
            <person name="Saif S."/>
            <person name="Shea T."/>
            <person name="Sisk P."/>
            <person name="Sykes S."/>
            <person name="Wortman J."/>
            <person name="Nusbaum C."/>
            <person name="Birren B."/>
        </authorList>
    </citation>
    <scope>NUCLEOTIDE SEQUENCE [LARGE SCALE GENOMIC DNA]</scope>
    <source>
        <strain evidence="6">MINIMUS1</strain>
    </source>
</reference>
<dbReference type="GO" id="GO:0032039">
    <property type="term" value="C:integrator complex"/>
    <property type="evidence" value="ECO:0007669"/>
    <property type="project" value="InterPro"/>
</dbReference>
<evidence type="ECO:0000313" key="5">
    <source>
        <dbReference type="EnsemblMetazoa" id="AMIN003739-PA"/>
    </source>
</evidence>
<evidence type="ECO:0000256" key="3">
    <source>
        <dbReference type="ARBA" id="ARBA00023242"/>
    </source>
</evidence>
<feature type="region of interest" description="Disordered" evidence="4">
    <location>
        <begin position="664"/>
        <end position="687"/>
    </location>
</feature>
<protein>
    <recommendedName>
        <fullName evidence="7">Integrator complex subunit 2</fullName>
    </recommendedName>
</protein>
<dbReference type="PANTHER" id="PTHR28608">
    <property type="entry name" value="INTEGRATOR COMPLEX SUBUNIT 2"/>
    <property type="match status" value="1"/>
</dbReference>
<accession>A0A182W082</accession>
<evidence type="ECO:0000256" key="2">
    <source>
        <dbReference type="ARBA" id="ARBA00006705"/>
    </source>
</evidence>
<evidence type="ECO:0000256" key="4">
    <source>
        <dbReference type="SAM" id="MobiDB-lite"/>
    </source>
</evidence>
<dbReference type="InterPro" id="IPR026236">
    <property type="entry name" value="Int2_metazoa"/>
</dbReference>
<dbReference type="VEuPathDB" id="VectorBase:AMIN003739"/>
<proteinExistence type="inferred from homology"/>
<dbReference type="InterPro" id="IPR029321">
    <property type="entry name" value="INTS2"/>
</dbReference>
<organism evidence="5 6">
    <name type="scientific">Anopheles minimus</name>
    <dbReference type="NCBI Taxonomy" id="112268"/>
    <lineage>
        <taxon>Eukaryota</taxon>
        <taxon>Metazoa</taxon>
        <taxon>Ecdysozoa</taxon>
        <taxon>Arthropoda</taxon>
        <taxon>Hexapoda</taxon>
        <taxon>Insecta</taxon>
        <taxon>Pterygota</taxon>
        <taxon>Neoptera</taxon>
        <taxon>Endopterygota</taxon>
        <taxon>Diptera</taxon>
        <taxon>Nematocera</taxon>
        <taxon>Culicoidea</taxon>
        <taxon>Culicidae</taxon>
        <taxon>Anophelinae</taxon>
        <taxon>Anopheles</taxon>
    </lineage>
</organism>
<reference evidence="5" key="2">
    <citation type="submission" date="2020-05" db="UniProtKB">
        <authorList>
            <consortium name="EnsemblMetazoa"/>
        </authorList>
    </citation>
    <scope>IDENTIFICATION</scope>
    <source>
        <strain evidence="5">MINIMUS1</strain>
    </source>
</reference>
<dbReference type="PRINTS" id="PR02105">
    <property type="entry name" value="INTSUBUNIT2"/>
</dbReference>
<evidence type="ECO:0000256" key="1">
    <source>
        <dbReference type="ARBA" id="ARBA00004123"/>
    </source>
</evidence>
<dbReference type="GO" id="GO:0034472">
    <property type="term" value="P:snRNA 3'-end processing"/>
    <property type="evidence" value="ECO:0007669"/>
    <property type="project" value="TreeGrafter"/>
</dbReference>
<evidence type="ECO:0008006" key="7">
    <source>
        <dbReference type="Google" id="ProtNLM"/>
    </source>
</evidence>
<dbReference type="STRING" id="112268.A0A182W082"/>
<comment type="similarity">
    <text evidence="2">Belongs to the Integrator subunit 2 family.</text>
</comment>